<evidence type="ECO:0000256" key="5">
    <source>
        <dbReference type="ARBA" id="ARBA00023157"/>
    </source>
</evidence>
<comment type="similarity">
    <text evidence="6">Belongs to the peptidase S1 family. CLIP subfamily.</text>
</comment>
<evidence type="ECO:0000256" key="4">
    <source>
        <dbReference type="ARBA" id="ARBA00022825"/>
    </source>
</evidence>
<keyword evidence="3" id="KW-0378">Hydrolase</keyword>
<dbReference type="GO" id="GO:0006508">
    <property type="term" value="P:proteolysis"/>
    <property type="evidence" value="ECO:0007669"/>
    <property type="project" value="UniProtKB-KW"/>
</dbReference>
<dbReference type="PROSITE" id="PS00134">
    <property type="entry name" value="TRYPSIN_HIS"/>
    <property type="match status" value="1"/>
</dbReference>
<dbReference type="Gene3D" id="2.40.10.10">
    <property type="entry name" value="Trypsin-like serine proteases"/>
    <property type="match status" value="2"/>
</dbReference>
<feature type="domain" description="Peptidase S1" evidence="7">
    <location>
        <begin position="8"/>
        <end position="95"/>
    </location>
</feature>
<dbReference type="InterPro" id="IPR018114">
    <property type="entry name" value="TRYPSIN_HIS"/>
</dbReference>
<dbReference type="FunFam" id="2.40.10.10:FF:000002">
    <property type="entry name" value="Transmembrane protease serine"/>
    <property type="match status" value="1"/>
</dbReference>
<evidence type="ECO:0000313" key="8">
    <source>
        <dbReference type="EnsemblMetazoa" id="PPAI004708-PA"/>
    </source>
</evidence>
<evidence type="ECO:0000256" key="1">
    <source>
        <dbReference type="ARBA" id="ARBA00022670"/>
    </source>
</evidence>
<dbReference type="VEuPathDB" id="VectorBase:PPAI004708"/>
<dbReference type="PROSITE" id="PS00135">
    <property type="entry name" value="TRYPSIN_SER"/>
    <property type="match status" value="1"/>
</dbReference>
<proteinExistence type="inferred from homology"/>
<dbReference type="CDD" id="cd00190">
    <property type="entry name" value="Tryp_SPc"/>
    <property type="match status" value="1"/>
</dbReference>
<dbReference type="GO" id="GO:0007586">
    <property type="term" value="P:digestion"/>
    <property type="evidence" value="ECO:0007669"/>
    <property type="project" value="UniProtKB-KW"/>
</dbReference>
<keyword evidence="2" id="KW-0222">Digestion</keyword>
<keyword evidence="4" id="KW-0720">Serine protease</keyword>
<keyword evidence="9" id="KW-1185">Reference proteome</keyword>
<dbReference type="PRINTS" id="PR00722">
    <property type="entry name" value="CHYMOTRYPSIN"/>
</dbReference>
<evidence type="ECO:0000256" key="3">
    <source>
        <dbReference type="ARBA" id="ARBA00022801"/>
    </source>
</evidence>
<dbReference type="InterPro" id="IPR043504">
    <property type="entry name" value="Peptidase_S1_PA_chymotrypsin"/>
</dbReference>
<evidence type="ECO:0000256" key="2">
    <source>
        <dbReference type="ARBA" id="ARBA00022757"/>
    </source>
</evidence>
<evidence type="ECO:0000259" key="7">
    <source>
        <dbReference type="PROSITE" id="PS50240"/>
    </source>
</evidence>
<dbReference type="PANTHER" id="PTHR24276:SF91">
    <property type="entry name" value="AT26814P-RELATED"/>
    <property type="match status" value="1"/>
</dbReference>
<dbReference type="AlphaFoldDB" id="A0A1B0DAK3"/>
<sequence>MIRKLTNLQWAEVGVVSRAACQSAYGSIITASMLCAAHPGRDACQGDSGGPLTTLGHVQHGVVSFGHQCAHPNFPGVYARVGAPVIRSWINSTHILISGWGYTQWQGSLSPAVTYAEVGVISRISCQSAYVKIGNVVTDRYVLLIPDATFAKTGIMCDSSGLLYAHHSVIATNPVVCFPVFRNNSNHPRAYSQHICGASVIADRWALTAAHCVQYASSDEISFLGGTAYLYDGGVTFQADEIYIHPEYYIPSDYNNDVAVVHVTSSFIVNGIQAVALAVSGGDMDNGDRALIKGWGATSYQGPSTTELRWAEVNVISREICDFAYGSITDSMLCAAFPGRDACQGDSGGPLTTVDHVQHGIVSFGYGCADSLFPGVYARVGAPIIRDWINNVTGV</sequence>
<dbReference type="InterPro" id="IPR033116">
    <property type="entry name" value="TRYPSIN_SER"/>
</dbReference>
<dbReference type="PROSITE" id="PS50240">
    <property type="entry name" value="TRYPSIN_DOM"/>
    <property type="match status" value="2"/>
</dbReference>
<dbReference type="VEuPathDB" id="VectorBase:PPAPM1_003245"/>
<keyword evidence="5" id="KW-1015">Disulfide bond</keyword>
<evidence type="ECO:0000256" key="6">
    <source>
        <dbReference type="ARBA" id="ARBA00024195"/>
    </source>
</evidence>
<reference evidence="8" key="1">
    <citation type="submission" date="2022-08" db="UniProtKB">
        <authorList>
            <consortium name="EnsemblMetazoa"/>
        </authorList>
    </citation>
    <scope>IDENTIFICATION</scope>
    <source>
        <strain evidence="8">Israel</strain>
    </source>
</reference>
<dbReference type="GO" id="GO:0004252">
    <property type="term" value="F:serine-type endopeptidase activity"/>
    <property type="evidence" value="ECO:0007669"/>
    <property type="project" value="InterPro"/>
</dbReference>
<dbReference type="InterPro" id="IPR009003">
    <property type="entry name" value="Peptidase_S1_PA"/>
</dbReference>
<keyword evidence="1" id="KW-0645">Protease</keyword>
<dbReference type="VEuPathDB" id="VectorBase:PPAPM1_005400"/>
<dbReference type="SUPFAM" id="SSF50494">
    <property type="entry name" value="Trypsin-like serine proteases"/>
    <property type="match status" value="3"/>
</dbReference>
<feature type="domain" description="Peptidase S1" evidence="7">
    <location>
        <begin position="169"/>
        <end position="394"/>
    </location>
</feature>
<accession>A0A1B0DAK3</accession>
<protein>
    <recommendedName>
        <fullName evidence="7">Peptidase S1 domain-containing protein</fullName>
    </recommendedName>
</protein>
<organism evidence="8 9">
    <name type="scientific">Phlebotomus papatasi</name>
    <name type="common">Sandfly</name>
    <dbReference type="NCBI Taxonomy" id="29031"/>
    <lineage>
        <taxon>Eukaryota</taxon>
        <taxon>Metazoa</taxon>
        <taxon>Ecdysozoa</taxon>
        <taxon>Arthropoda</taxon>
        <taxon>Hexapoda</taxon>
        <taxon>Insecta</taxon>
        <taxon>Pterygota</taxon>
        <taxon>Neoptera</taxon>
        <taxon>Endopterygota</taxon>
        <taxon>Diptera</taxon>
        <taxon>Nematocera</taxon>
        <taxon>Psychodoidea</taxon>
        <taxon>Psychodidae</taxon>
        <taxon>Phlebotomus</taxon>
        <taxon>Phlebotomus</taxon>
    </lineage>
</organism>
<evidence type="ECO:0000313" key="9">
    <source>
        <dbReference type="Proteomes" id="UP000092462"/>
    </source>
</evidence>
<dbReference type="Proteomes" id="UP000092462">
    <property type="component" value="Unassembled WGS sequence"/>
</dbReference>
<dbReference type="InterPro" id="IPR001314">
    <property type="entry name" value="Peptidase_S1A"/>
</dbReference>
<dbReference type="Pfam" id="PF00089">
    <property type="entry name" value="Trypsin"/>
    <property type="match status" value="2"/>
</dbReference>
<dbReference type="EMBL" id="AJVK01029164">
    <property type="status" value="NOT_ANNOTATED_CDS"/>
    <property type="molecule type" value="Genomic_DNA"/>
</dbReference>
<dbReference type="SMART" id="SM00020">
    <property type="entry name" value="Tryp_SPc"/>
    <property type="match status" value="1"/>
</dbReference>
<dbReference type="PANTHER" id="PTHR24276">
    <property type="entry name" value="POLYSERASE-RELATED"/>
    <property type="match status" value="1"/>
</dbReference>
<name>A0A1B0DAK3_PHLPP</name>
<dbReference type="EnsemblMetazoa" id="PPAI004708-RA">
    <property type="protein sequence ID" value="PPAI004708-PA"/>
    <property type="gene ID" value="PPAI004708"/>
</dbReference>
<dbReference type="InterPro" id="IPR001254">
    <property type="entry name" value="Trypsin_dom"/>
</dbReference>
<dbReference type="InterPro" id="IPR050430">
    <property type="entry name" value="Peptidase_S1"/>
</dbReference>